<evidence type="ECO:0000313" key="4">
    <source>
        <dbReference type="Proteomes" id="UP000235786"/>
    </source>
</evidence>
<name>A0A2J6RK24_HYAVF</name>
<keyword evidence="2" id="KW-0677">Repeat</keyword>
<dbReference type="InterPro" id="IPR052254">
    <property type="entry name" value="CUL4-DDB1_E3_ligase_receptor"/>
</dbReference>
<keyword evidence="1" id="KW-0853">WD repeat</keyword>
<evidence type="ECO:0000313" key="3">
    <source>
        <dbReference type="EMBL" id="PMD38873.1"/>
    </source>
</evidence>
<evidence type="ECO:0000256" key="1">
    <source>
        <dbReference type="ARBA" id="ARBA00022574"/>
    </source>
</evidence>
<dbReference type="AlphaFoldDB" id="A0A2J6RK24"/>
<evidence type="ECO:0000256" key="2">
    <source>
        <dbReference type="ARBA" id="ARBA00022737"/>
    </source>
</evidence>
<dbReference type="GO" id="GO:0080008">
    <property type="term" value="C:Cul4-RING E3 ubiquitin ligase complex"/>
    <property type="evidence" value="ECO:0007669"/>
    <property type="project" value="TreeGrafter"/>
</dbReference>
<dbReference type="InterPro" id="IPR036322">
    <property type="entry name" value="WD40_repeat_dom_sf"/>
</dbReference>
<dbReference type="STRING" id="1149755.A0A2J6RK24"/>
<sequence length="494" mass="54279">MDPPIRDIPGYYYDKDKKKYFKIQPSGATPPTSIYSQQDIKKRKLTEEKAASRALTIARERGRIKRLKILSKSLAGGLLAREIGQDGPDAAQILADGLVSQGYISAMMQFSSCSAPIFAFGHRPDLGASTSDLWIVYDDQLFTLRVNSDKHARSTSHGCVEICHDFSVPAINNAIWRIERFGHSGTSTSISTNEASKRLAMTWLATSAQAGIAVTAMAGIGELDSPTMILGPGFSRGSDVSIYSSTSALPASSLLFAFGTSQGILSLDKQRHDMNWISPQPGPGDYHPKDIFSLEFLDDNPSILLSGGRPGLLAITDLRVPVFGRNADIITHPSSITHIKQLDAHRILVAGLNSSMCQYDLRFRKETTHTPLPQTRGIPSRRNRHPTRPILQYPDYFNSATIALGLDVDLESGIIAAAQEQDSDHSPVQLFSLHGGHKLYSRYVSRSGCGEDAANVKCLRFARDIEGRMKSLYVGLPPDIQRFAWAEREEADPY</sequence>
<dbReference type="OrthoDB" id="128867at2759"/>
<dbReference type="Proteomes" id="UP000235786">
    <property type="component" value="Unassembled WGS sequence"/>
</dbReference>
<dbReference type="SUPFAM" id="SSF50978">
    <property type="entry name" value="WD40 repeat-like"/>
    <property type="match status" value="1"/>
</dbReference>
<gene>
    <name evidence="3" type="ORF">L207DRAFT_530339</name>
</gene>
<protein>
    <recommendedName>
        <fullName evidence="5">Myocyte-specific enhancer factor 2d</fullName>
    </recommendedName>
</protein>
<dbReference type="PANTHER" id="PTHR44472:SF1">
    <property type="entry name" value="DDB1 AND CUL4 ASSOCIATED FACTOR 4"/>
    <property type="match status" value="1"/>
</dbReference>
<evidence type="ECO:0008006" key="5">
    <source>
        <dbReference type="Google" id="ProtNLM"/>
    </source>
</evidence>
<proteinExistence type="predicted"/>
<keyword evidence="4" id="KW-1185">Reference proteome</keyword>
<organism evidence="3 4">
    <name type="scientific">Hyaloscypha variabilis (strain UAMH 11265 / GT02V1 / F)</name>
    <name type="common">Meliniomyces variabilis</name>
    <dbReference type="NCBI Taxonomy" id="1149755"/>
    <lineage>
        <taxon>Eukaryota</taxon>
        <taxon>Fungi</taxon>
        <taxon>Dikarya</taxon>
        <taxon>Ascomycota</taxon>
        <taxon>Pezizomycotina</taxon>
        <taxon>Leotiomycetes</taxon>
        <taxon>Helotiales</taxon>
        <taxon>Hyaloscyphaceae</taxon>
        <taxon>Hyaloscypha</taxon>
        <taxon>Hyaloscypha variabilis</taxon>
    </lineage>
</organism>
<dbReference type="EMBL" id="KZ613947">
    <property type="protein sequence ID" value="PMD38873.1"/>
    <property type="molecule type" value="Genomic_DNA"/>
</dbReference>
<dbReference type="PANTHER" id="PTHR44472">
    <property type="entry name" value="DDB1- AND CUL4-ASSOCIATED FACTOR 4-RELATED"/>
    <property type="match status" value="1"/>
</dbReference>
<accession>A0A2J6RK24</accession>
<reference evidence="3 4" key="1">
    <citation type="submission" date="2016-04" db="EMBL/GenBank/DDBJ databases">
        <title>A degradative enzymes factory behind the ericoid mycorrhizal symbiosis.</title>
        <authorList>
            <consortium name="DOE Joint Genome Institute"/>
            <person name="Martino E."/>
            <person name="Morin E."/>
            <person name="Grelet G."/>
            <person name="Kuo A."/>
            <person name="Kohler A."/>
            <person name="Daghino S."/>
            <person name="Barry K."/>
            <person name="Choi C."/>
            <person name="Cichocki N."/>
            <person name="Clum A."/>
            <person name="Copeland A."/>
            <person name="Hainaut M."/>
            <person name="Haridas S."/>
            <person name="Labutti K."/>
            <person name="Lindquist E."/>
            <person name="Lipzen A."/>
            <person name="Khouja H.-R."/>
            <person name="Murat C."/>
            <person name="Ohm R."/>
            <person name="Olson A."/>
            <person name="Spatafora J."/>
            <person name="Veneault-Fourrey C."/>
            <person name="Henrissat B."/>
            <person name="Grigoriev I."/>
            <person name="Martin F."/>
            <person name="Perotto S."/>
        </authorList>
    </citation>
    <scope>NUCLEOTIDE SEQUENCE [LARGE SCALE GENOMIC DNA]</scope>
    <source>
        <strain evidence="3 4">F</strain>
    </source>
</reference>